<organism evidence="1 2">
    <name type="scientific">Pedobacter jeongneungensis</name>
    <dbReference type="NCBI Taxonomy" id="947309"/>
    <lineage>
        <taxon>Bacteria</taxon>
        <taxon>Pseudomonadati</taxon>
        <taxon>Bacteroidota</taxon>
        <taxon>Sphingobacteriia</taxon>
        <taxon>Sphingobacteriales</taxon>
        <taxon>Sphingobacteriaceae</taxon>
        <taxon>Pedobacter</taxon>
    </lineage>
</organism>
<evidence type="ECO:0000313" key="1">
    <source>
        <dbReference type="EMBL" id="GAA4207944.1"/>
    </source>
</evidence>
<reference evidence="2" key="1">
    <citation type="journal article" date="2019" name="Int. J. Syst. Evol. Microbiol.">
        <title>The Global Catalogue of Microorganisms (GCM) 10K type strain sequencing project: providing services to taxonomists for standard genome sequencing and annotation.</title>
        <authorList>
            <consortium name="The Broad Institute Genomics Platform"/>
            <consortium name="The Broad Institute Genome Sequencing Center for Infectious Disease"/>
            <person name="Wu L."/>
            <person name="Ma J."/>
        </authorList>
    </citation>
    <scope>NUCLEOTIDE SEQUENCE [LARGE SCALE GENOMIC DNA]</scope>
    <source>
        <strain evidence="2">JCM 17626</strain>
    </source>
</reference>
<gene>
    <name evidence="1" type="ORF">GCM10022289_31130</name>
</gene>
<name>A0ABP8BIS4_9SPHI</name>
<dbReference type="Proteomes" id="UP001501772">
    <property type="component" value="Unassembled WGS sequence"/>
</dbReference>
<comment type="caution">
    <text evidence="1">The sequence shown here is derived from an EMBL/GenBank/DDBJ whole genome shotgun (WGS) entry which is preliminary data.</text>
</comment>
<sequence length="57" mass="6878">MNNITFDHKFYNDVRYSIMDEEKSLNNIKPRVEDDISKAIWKEYGKPSFKYYPLTIA</sequence>
<keyword evidence="2" id="KW-1185">Reference proteome</keyword>
<proteinExistence type="predicted"/>
<dbReference type="EMBL" id="BAABBY010000007">
    <property type="protein sequence ID" value="GAA4207944.1"/>
    <property type="molecule type" value="Genomic_DNA"/>
</dbReference>
<protein>
    <submittedName>
        <fullName evidence="1">Uncharacterized protein</fullName>
    </submittedName>
</protein>
<evidence type="ECO:0000313" key="2">
    <source>
        <dbReference type="Proteomes" id="UP001501772"/>
    </source>
</evidence>
<accession>A0ABP8BIS4</accession>